<feature type="compositionally biased region" description="Polar residues" evidence="1">
    <location>
        <begin position="304"/>
        <end position="319"/>
    </location>
</feature>
<evidence type="ECO:0000256" key="1">
    <source>
        <dbReference type="SAM" id="MobiDB-lite"/>
    </source>
</evidence>
<dbReference type="AlphaFoldDB" id="A0A9Q9AN24"/>
<gene>
    <name evidence="2" type="ORF">Slin15195_G010900</name>
</gene>
<reference evidence="2" key="1">
    <citation type="submission" date="2022-06" db="EMBL/GenBank/DDBJ databases">
        <title>Complete genome sequences of two strains of the flax pathogen Septoria linicola.</title>
        <authorList>
            <person name="Lapalu N."/>
            <person name="Simon A."/>
            <person name="Demenou B."/>
            <person name="Paumier D."/>
            <person name="Guillot M.-P."/>
            <person name="Gout L."/>
            <person name="Valade R."/>
        </authorList>
    </citation>
    <scope>NUCLEOTIDE SEQUENCE</scope>
    <source>
        <strain evidence="2">SE15195</strain>
    </source>
</reference>
<feature type="region of interest" description="Disordered" evidence="1">
    <location>
        <begin position="235"/>
        <end position="336"/>
    </location>
</feature>
<name>A0A9Q9AN24_9PEZI</name>
<evidence type="ECO:0000313" key="3">
    <source>
        <dbReference type="Proteomes" id="UP001056384"/>
    </source>
</evidence>
<organism evidence="2 3">
    <name type="scientific">Septoria linicola</name>
    <dbReference type="NCBI Taxonomy" id="215465"/>
    <lineage>
        <taxon>Eukaryota</taxon>
        <taxon>Fungi</taxon>
        <taxon>Dikarya</taxon>
        <taxon>Ascomycota</taxon>
        <taxon>Pezizomycotina</taxon>
        <taxon>Dothideomycetes</taxon>
        <taxon>Dothideomycetidae</taxon>
        <taxon>Mycosphaerellales</taxon>
        <taxon>Mycosphaerellaceae</taxon>
        <taxon>Septoria</taxon>
    </lineage>
</organism>
<dbReference type="Proteomes" id="UP001056384">
    <property type="component" value="Chromosome 1"/>
</dbReference>
<protein>
    <submittedName>
        <fullName evidence="2">Uncharacterized protein</fullName>
    </submittedName>
</protein>
<dbReference type="EMBL" id="CP099418">
    <property type="protein sequence ID" value="USW47771.1"/>
    <property type="molecule type" value="Genomic_DNA"/>
</dbReference>
<dbReference type="OrthoDB" id="436496at2759"/>
<accession>A0A9Q9AN24</accession>
<feature type="compositionally biased region" description="Polar residues" evidence="1">
    <location>
        <begin position="275"/>
        <end position="287"/>
    </location>
</feature>
<proteinExistence type="predicted"/>
<sequence length="357" mass="39914">MPSYRGIEVSLQSQHDALSLPEFTLEDNPRHAPQYGSGSFAYTPFEAPEIPAVIEAYAPVYLGSQFWIMFRCAPPVEPEVRYYYFKWAVNGKCILSWGCGQSDKFSGRIGFGIFAGTGTDCEGQPMIEKRAFTFPTLDENTAGSSFEIRVYRAKGRRREDREIERWQEGAEGDGVKVNIAGFMKPFEPCQNYAYALLDPVGKPYVSFVCHHHTSQRLREIGFDLPPEFDMAGITEAPASRKDQIVSEPLSPPPKERPMSPPGERLGKDSIVLRKSTFNNARLGQASPSKIKRDETPFDPLQGLTLGQTAQAEPSASSQMPLFPMPRSAGTSGLLGRWKRRINSRDEQNISLYLNAEE</sequence>
<evidence type="ECO:0000313" key="2">
    <source>
        <dbReference type="EMBL" id="USW47771.1"/>
    </source>
</evidence>
<keyword evidence="3" id="KW-1185">Reference proteome</keyword>